<feature type="compositionally biased region" description="Polar residues" evidence="1">
    <location>
        <begin position="26"/>
        <end position="40"/>
    </location>
</feature>
<protein>
    <submittedName>
        <fullName evidence="2">Uncharacterized protein</fullName>
    </submittedName>
</protein>
<feature type="compositionally biased region" description="Basic and acidic residues" evidence="1">
    <location>
        <begin position="44"/>
        <end position="53"/>
    </location>
</feature>
<dbReference type="EMBL" id="AZBU02000003">
    <property type="protein sequence ID" value="TKR87103.1"/>
    <property type="molecule type" value="Genomic_DNA"/>
</dbReference>
<evidence type="ECO:0000313" key="3">
    <source>
        <dbReference type="Proteomes" id="UP000298663"/>
    </source>
</evidence>
<evidence type="ECO:0000313" key="2">
    <source>
        <dbReference type="EMBL" id="TKR87103.1"/>
    </source>
</evidence>
<keyword evidence="3" id="KW-1185">Reference proteome</keyword>
<dbReference type="AlphaFoldDB" id="A0A4U5NV86"/>
<dbReference type="Proteomes" id="UP000298663">
    <property type="component" value="Unassembled WGS sequence"/>
</dbReference>
<name>A0A4U5NV86_STECR</name>
<accession>A0A4U5NV86</accession>
<organism evidence="2 3">
    <name type="scientific">Steinernema carpocapsae</name>
    <name type="common">Entomopathogenic nematode</name>
    <dbReference type="NCBI Taxonomy" id="34508"/>
    <lineage>
        <taxon>Eukaryota</taxon>
        <taxon>Metazoa</taxon>
        <taxon>Ecdysozoa</taxon>
        <taxon>Nematoda</taxon>
        <taxon>Chromadorea</taxon>
        <taxon>Rhabditida</taxon>
        <taxon>Tylenchina</taxon>
        <taxon>Panagrolaimomorpha</taxon>
        <taxon>Strongyloidoidea</taxon>
        <taxon>Steinernematidae</taxon>
        <taxon>Steinernema</taxon>
    </lineage>
</organism>
<gene>
    <name evidence="2" type="ORF">L596_011562</name>
</gene>
<reference evidence="2 3" key="2">
    <citation type="journal article" date="2019" name="G3 (Bethesda)">
        <title>Hybrid Assembly of the Genome of the Entomopathogenic Nematode Steinernema carpocapsae Identifies the X-Chromosome.</title>
        <authorList>
            <person name="Serra L."/>
            <person name="Macchietto M."/>
            <person name="Macias-Munoz A."/>
            <person name="McGill C.J."/>
            <person name="Rodriguez I.M."/>
            <person name="Rodriguez B."/>
            <person name="Murad R."/>
            <person name="Mortazavi A."/>
        </authorList>
    </citation>
    <scope>NUCLEOTIDE SEQUENCE [LARGE SCALE GENOMIC DNA]</scope>
    <source>
        <strain evidence="2 3">ALL</strain>
    </source>
</reference>
<proteinExistence type="predicted"/>
<feature type="region of interest" description="Disordered" evidence="1">
    <location>
        <begin position="26"/>
        <end position="60"/>
    </location>
</feature>
<reference evidence="2 3" key="1">
    <citation type="journal article" date="2015" name="Genome Biol.">
        <title>Comparative genomics of Steinernema reveals deeply conserved gene regulatory networks.</title>
        <authorList>
            <person name="Dillman A.R."/>
            <person name="Macchietto M."/>
            <person name="Porter C.F."/>
            <person name="Rogers A."/>
            <person name="Williams B."/>
            <person name="Antoshechkin I."/>
            <person name="Lee M.M."/>
            <person name="Goodwin Z."/>
            <person name="Lu X."/>
            <person name="Lewis E.E."/>
            <person name="Goodrich-Blair H."/>
            <person name="Stock S.P."/>
            <person name="Adams B.J."/>
            <person name="Sternberg P.W."/>
            <person name="Mortazavi A."/>
        </authorList>
    </citation>
    <scope>NUCLEOTIDE SEQUENCE [LARGE SCALE GENOMIC DNA]</scope>
    <source>
        <strain evidence="2 3">ALL</strain>
    </source>
</reference>
<sequence>MIGEQENKASKMSFCVPSSADVTNRCSKLESRSGNSTTRVVSEPARRKIEKSQNRKSAISRGRGVWGGMVELRIRWAQHGIKVKNMQLFLRLQVQNAQ</sequence>
<comment type="caution">
    <text evidence="2">The sequence shown here is derived from an EMBL/GenBank/DDBJ whole genome shotgun (WGS) entry which is preliminary data.</text>
</comment>
<evidence type="ECO:0000256" key="1">
    <source>
        <dbReference type="SAM" id="MobiDB-lite"/>
    </source>
</evidence>